<reference evidence="9" key="1">
    <citation type="submission" date="2017-04" db="EMBL/GenBank/DDBJ databases">
        <title>Function of individual gut microbiota members based on whole genome sequencing of pure cultures obtained from chicken caecum.</title>
        <authorList>
            <person name="Medvecky M."/>
            <person name="Cejkova D."/>
            <person name="Polansky O."/>
            <person name="Karasova D."/>
            <person name="Kubasova T."/>
            <person name="Cizek A."/>
            <person name="Rychlik I."/>
        </authorList>
    </citation>
    <scope>NUCLEOTIDE SEQUENCE [LARGE SCALE GENOMIC DNA]</scope>
    <source>
        <strain evidence="9">An178</strain>
    </source>
</reference>
<evidence type="ECO:0000256" key="7">
    <source>
        <dbReference type="ARBA" id="ARBA00022777"/>
    </source>
</evidence>
<evidence type="ECO:0000313" key="9">
    <source>
        <dbReference type="Proteomes" id="UP000195447"/>
    </source>
</evidence>
<accession>A0A1Y4LPD8</accession>
<keyword evidence="4" id="KW-0762">Sugar transport</keyword>
<gene>
    <name evidence="8" type="ORF">B5F14_09025</name>
</gene>
<dbReference type="CDD" id="cd00006">
    <property type="entry name" value="PTS_IIA_man"/>
    <property type="match status" value="1"/>
</dbReference>
<name>A0A1Y4LPD8_9FIRM</name>
<dbReference type="PROSITE" id="PS51096">
    <property type="entry name" value="PTS_EIIA_TYPE_4"/>
    <property type="match status" value="1"/>
</dbReference>
<dbReference type="AlphaFoldDB" id="A0A1Y4LPD8"/>
<evidence type="ECO:0000256" key="2">
    <source>
        <dbReference type="ARBA" id="ARBA00022448"/>
    </source>
</evidence>
<comment type="caution">
    <text evidence="8">The sequence shown here is derived from an EMBL/GenBank/DDBJ whole genome shotgun (WGS) entry which is preliminary data.</text>
</comment>
<dbReference type="PANTHER" id="PTHR33799">
    <property type="entry name" value="PTS PERMEASE-RELATED-RELATED"/>
    <property type="match status" value="1"/>
</dbReference>
<dbReference type="RefSeq" id="WP_087159077.1">
    <property type="nucleotide sequence ID" value="NZ_JACJIY010000004.1"/>
</dbReference>
<dbReference type="GO" id="GO:0016020">
    <property type="term" value="C:membrane"/>
    <property type="evidence" value="ECO:0007669"/>
    <property type="project" value="InterPro"/>
</dbReference>
<keyword evidence="6" id="KW-0598">Phosphotransferase system</keyword>
<proteinExistence type="predicted"/>
<keyword evidence="2" id="KW-0813">Transport</keyword>
<dbReference type="Gene3D" id="3.40.50.510">
    <property type="entry name" value="Phosphotransferase system, mannose-type IIA component"/>
    <property type="match status" value="1"/>
</dbReference>
<dbReference type="InterPro" id="IPR033887">
    <property type="entry name" value="PTS_IIA_man"/>
</dbReference>
<evidence type="ECO:0000256" key="3">
    <source>
        <dbReference type="ARBA" id="ARBA00022490"/>
    </source>
</evidence>
<evidence type="ECO:0000313" key="8">
    <source>
        <dbReference type="EMBL" id="OUP57359.1"/>
    </source>
</evidence>
<sequence length="145" mass="16467">MTKKIILASHGRFASGMLSAAKMIIGELKGVDSFDLEDYESPYEIYKNIEHAMKQEKDTVFLILTDLLGGSVNNQLLELCTNKNVYVIAGANLGMLLELYLADDNKEIRTIIKDSVEASKQNIRFFGYPINDYVDHKELMEVNLW</sequence>
<evidence type="ECO:0000256" key="5">
    <source>
        <dbReference type="ARBA" id="ARBA00022679"/>
    </source>
</evidence>
<dbReference type="GO" id="GO:0005737">
    <property type="term" value="C:cytoplasm"/>
    <property type="evidence" value="ECO:0007669"/>
    <property type="project" value="UniProtKB-SubCell"/>
</dbReference>
<keyword evidence="9" id="KW-1185">Reference proteome</keyword>
<dbReference type="InterPro" id="IPR036662">
    <property type="entry name" value="PTS_EIIA_man-typ_sf"/>
</dbReference>
<dbReference type="GeneID" id="79876021"/>
<dbReference type="SUPFAM" id="SSF53062">
    <property type="entry name" value="PTS system fructose IIA component-like"/>
    <property type="match status" value="1"/>
</dbReference>
<dbReference type="Proteomes" id="UP000195447">
    <property type="component" value="Unassembled WGS sequence"/>
</dbReference>
<keyword evidence="3" id="KW-0963">Cytoplasm</keyword>
<evidence type="ECO:0000256" key="6">
    <source>
        <dbReference type="ARBA" id="ARBA00022683"/>
    </source>
</evidence>
<dbReference type="PANTHER" id="PTHR33799:SF1">
    <property type="entry name" value="PTS SYSTEM MANNOSE-SPECIFIC EIIAB COMPONENT-RELATED"/>
    <property type="match status" value="1"/>
</dbReference>
<evidence type="ECO:0000256" key="1">
    <source>
        <dbReference type="ARBA" id="ARBA00004496"/>
    </source>
</evidence>
<keyword evidence="5" id="KW-0808">Transferase</keyword>
<organism evidence="8 9">
    <name type="scientific">Faecalitalea cylindroides</name>
    <dbReference type="NCBI Taxonomy" id="39483"/>
    <lineage>
        <taxon>Bacteria</taxon>
        <taxon>Bacillati</taxon>
        <taxon>Bacillota</taxon>
        <taxon>Erysipelotrichia</taxon>
        <taxon>Erysipelotrichales</taxon>
        <taxon>Erysipelotrichaceae</taxon>
        <taxon>Faecalitalea</taxon>
    </lineage>
</organism>
<dbReference type="InterPro" id="IPR051471">
    <property type="entry name" value="Bacterial_PTS_sugar_comp"/>
</dbReference>
<comment type="subcellular location">
    <subcellularLocation>
        <location evidence="1">Cytoplasm</location>
    </subcellularLocation>
</comment>
<evidence type="ECO:0000256" key="4">
    <source>
        <dbReference type="ARBA" id="ARBA00022597"/>
    </source>
</evidence>
<dbReference type="Pfam" id="PF03610">
    <property type="entry name" value="EIIA-man"/>
    <property type="match status" value="1"/>
</dbReference>
<dbReference type="InterPro" id="IPR004701">
    <property type="entry name" value="PTS_EIIA_man-typ"/>
</dbReference>
<dbReference type="GO" id="GO:0009401">
    <property type="term" value="P:phosphoenolpyruvate-dependent sugar phosphotransferase system"/>
    <property type="evidence" value="ECO:0007669"/>
    <property type="project" value="UniProtKB-KW"/>
</dbReference>
<keyword evidence="7" id="KW-0418">Kinase</keyword>
<dbReference type="EMBL" id="NFKM01000021">
    <property type="protein sequence ID" value="OUP57359.1"/>
    <property type="molecule type" value="Genomic_DNA"/>
</dbReference>
<dbReference type="GO" id="GO:0016301">
    <property type="term" value="F:kinase activity"/>
    <property type="evidence" value="ECO:0007669"/>
    <property type="project" value="UniProtKB-KW"/>
</dbReference>
<protein>
    <submittedName>
        <fullName evidence="8">Uncharacterized protein</fullName>
    </submittedName>
</protein>